<dbReference type="Pfam" id="PF00583">
    <property type="entry name" value="Acetyltransf_1"/>
    <property type="match status" value="1"/>
</dbReference>
<dbReference type="PROSITE" id="PS51186">
    <property type="entry name" value="GNAT"/>
    <property type="match status" value="1"/>
</dbReference>
<dbReference type="GO" id="GO:0008080">
    <property type="term" value="F:N-acetyltransferase activity"/>
    <property type="evidence" value="ECO:0007669"/>
    <property type="project" value="TreeGrafter"/>
</dbReference>
<proteinExistence type="predicted"/>
<dbReference type="KEGG" id="trc:DYE49_00790"/>
<evidence type="ECO:0000259" key="1">
    <source>
        <dbReference type="PROSITE" id="PS51186"/>
    </source>
</evidence>
<dbReference type="InterPro" id="IPR016181">
    <property type="entry name" value="Acyl_CoA_acyltransferase"/>
</dbReference>
<dbReference type="AlphaFoldDB" id="A0A7M1XJB5"/>
<accession>A0A7M1XJB5</accession>
<evidence type="ECO:0000313" key="2">
    <source>
        <dbReference type="EMBL" id="QOS39065.1"/>
    </source>
</evidence>
<dbReference type="CDD" id="cd04301">
    <property type="entry name" value="NAT_SF"/>
    <property type="match status" value="1"/>
</dbReference>
<name>A0A7M1XJB5_9SPIR</name>
<keyword evidence="2" id="KW-0808">Transferase</keyword>
<sequence length="171" mass="20061">MVLVSSCLLYQFFFRILAGKRYNVFMNYNLRSMTKEDFSTAGKIMVLAFKQEPWRESWTIKQCKKRFAEIFSSSMNCSFVLQNEQEEIQGCCLGLLSTYMDHQEYTIIDFFVHPECQHRHIGSQLMSQVIQIMKDHHVKKVTLNTIKACTPFYEKCGFTPTKEGIILEKVL</sequence>
<dbReference type="Proteomes" id="UP000593591">
    <property type="component" value="Chromosome"/>
</dbReference>
<dbReference type="InterPro" id="IPR039143">
    <property type="entry name" value="GNPNAT1-like"/>
</dbReference>
<feature type="domain" description="N-acetyltransferase" evidence="1">
    <location>
        <begin position="28"/>
        <end position="171"/>
    </location>
</feature>
<reference evidence="2 3" key="1">
    <citation type="submission" date="2018-08" db="EMBL/GenBank/DDBJ databases">
        <title>The first complete genome of Treponema rectale (CHPAT), a commensal spirochete of the bovine rectum.</title>
        <authorList>
            <person name="Staton G.J."/>
            <person name="Clegg S.R."/>
            <person name="Carter S.D."/>
            <person name="Radford A.D."/>
            <person name="Darby A."/>
            <person name="Hall N."/>
            <person name="Birtles R.J."/>
            <person name="Evans N.J."/>
        </authorList>
    </citation>
    <scope>NUCLEOTIDE SEQUENCE [LARGE SCALE GENOMIC DNA]</scope>
    <source>
        <strain evidence="2 3">CHPA</strain>
    </source>
</reference>
<dbReference type="InterPro" id="IPR000182">
    <property type="entry name" value="GNAT_dom"/>
</dbReference>
<dbReference type="PANTHER" id="PTHR13355:SF15">
    <property type="entry name" value="GCN5-RELATED N-ACETYLTRANSFERASE 3, CHLOROPLASTIC"/>
    <property type="match status" value="1"/>
</dbReference>
<dbReference type="EMBL" id="CP031517">
    <property type="protein sequence ID" value="QOS39065.1"/>
    <property type="molecule type" value="Genomic_DNA"/>
</dbReference>
<dbReference type="SUPFAM" id="SSF55729">
    <property type="entry name" value="Acyl-CoA N-acyltransferases (Nat)"/>
    <property type="match status" value="1"/>
</dbReference>
<gene>
    <name evidence="2" type="ORF">DYE49_00790</name>
</gene>
<dbReference type="PANTHER" id="PTHR13355">
    <property type="entry name" value="GLUCOSAMINE 6-PHOSPHATE N-ACETYLTRANSFERASE"/>
    <property type="match status" value="1"/>
</dbReference>
<dbReference type="Gene3D" id="3.40.630.30">
    <property type="match status" value="1"/>
</dbReference>
<evidence type="ECO:0000313" key="3">
    <source>
        <dbReference type="Proteomes" id="UP000593591"/>
    </source>
</evidence>
<protein>
    <submittedName>
        <fullName evidence="2">N-acetyltransferase</fullName>
    </submittedName>
</protein>
<organism evidence="2 3">
    <name type="scientific">Treponema rectale</name>
    <dbReference type="NCBI Taxonomy" id="744512"/>
    <lineage>
        <taxon>Bacteria</taxon>
        <taxon>Pseudomonadati</taxon>
        <taxon>Spirochaetota</taxon>
        <taxon>Spirochaetia</taxon>
        <taxon>Spirochaetales</taxon>
        <taxon>Treponemataceae</taxon>
        <taxon>Treponema</taxon>
    </lineage>
</organism>